<dbReference type="SUPFAM" id="SSF46689">
    <property type="entry name" value="Homeodomain-like"/>
    <property type="match status" value="1"/>
</dbReference>
<dbReference type="Proteomes" id="UP000673975">
    <property type="component" value="Unassembled WGS sequence"/>
</dbReference>
<protein>
    <submittedName>
        <fullName evidence="6">Helix-turn-helix transcriptional regulator</fullName>
    </submittedName>
</protein>
<dbReference type="AlphaFoldDB" id="A0A8J7UU59"/>
<keyword evidence="3" id="KW-0804">Transcription</keyword>
<keyword evidence="7" id="KW-1185">Reference proteome</keyword>
<evidence type="ECO:0000256" key="4">
    <source>
        <dbReference type="SAM" id="MobiDB-lite"/>
    </source>
</evidence>
<comment type="caution">
    <text evidence="6">The sequence shown here is derived from an EMBL/GenBank/DDBJ whole genome shotgun (WGS) entry which is preliminary data.</text>
</comment>
<feature type="region of interest" description="Disordered" evidence="4">
    <location>
        <begin position="1"/>
        <end position="20"/>
    </location>
</feature>
<dbReference type="InterPro" id="IPR009057">
    <property type="entry name" value="Homeodomain-like_sf"/>
</dbReference>
<gene>
    <name evidence="6" type="ORF">NATSA_05265</name>
</gene>
<dbReference type="GO" id="GO:0043565">
    <property type="term" value="F:sequence-specific DNA binding"/>
    <property type="evidence" value="ECO:0007669"/>
    <property type="project" value="InterPro"/>
</dbReference>
<name>A0A8J7UU59_9BACT</name>
<dbReference type="Gene3D" id="1.10.10.60">
    <property type="entry name" value="Homeodomain-like"/>
    <property type="match status" value="1"/>
</dbReference>
<dbReference type="PROSITE" id="PS01124">
    <property type="entry name" value="HTH_ARAC_FAMILY_2"/>
    <property type="match status" value="1"/>
</dbReference>
<keyword evidence="1" id="KW-0805">Transcription regulation</keyword>
<dbReference type="EMBL" id="JAFIDN010000003">
    <property type="protein sequence ID" value="MBP3192065.1"/>
    <property type="molecule type" value="Genomic_DNA"/>
</dbReference>
<evidence type="ECO:0000256" key="3">
    <source>
        <dbReference type="ARBA" id="ARBA00023163"/>
    </source>
</evidence>
<evidence type="ECO:0000259" key="5">
    <source>
        <dbReference type="PROSITE" id="PS01124"/>
    </source>
</evidence>
<dbReference type="SMART" id="SM00342">
    <property type="entry name" value="HTH_ARAC"/>
    <property type="match status" value="1"/>
</dbReference>
<organism evidence="6 7">
    <name type="scientific">Natronogracilivirga saccharolytica</name>
    <dbReference type="NCBI Taxonomy" id="2812953"/>
    <lineage>
        <taxon>Bacteria</taxon>
        <taxon>Pseudomonadati</taxon>
        <taxon>Balneolota</taxon>
        <taxon>Balneolia</taxon>
        <taxon>Balneolales</taxon>
        <taxon>Cyclonatronaceae</taxon>
        <taxon>Natronogracilivirga</taxon>
    </lineage>
</organism>
<proteinExistence type="predicted"/>
<keyword evidence="2" id="KW-0238">DNA-binding</keyword>
<accession>A0A8J7UU59</accession>
<dbReference type="RefSeq" id="WP_210510961.1">
    <property type="nucleotide sequence ID" value="NZ_JAFIDN010000003.1"/>
</dbReference>
<dbReference type="InterPro" id="IPR018060">
    <property type="entry name" value="HTH_AraC"/>
</dbReference>
<dbReference type="GO" id="GO:0003700">
    <property type="term" value="F:DNA-binding transcription factor activity"/>
    <property type="evidence" value="ECO:0007669"/>
    <property type="project" value="InterPro"/>
</dbReference>
<evidence type="ECO:0000256" key="2">
    <source>
        <dbReference type="ARBA" id="ARBA00023125"/>
    </source>
</evidence>
<evidence type="ECO:0000313" key="6">
    <source>
        <dbReference type="EMBL" id="MBP3192065.1"/>
    </source>
</evidence>
<evidence type="ECO:0000256" key="1">
    <source>
        <dbReference type="ARBA" id="ARBA00023015"/>
    </source>
</evidence>
<sequence length="225" mass="24984">MTKTRDKQSGSSDSIRPVSAGGQDAHKLRIKNMVCDRCIMSVRDLLNTLGFEVSGVTLGEAVVSPVPYDDQLTLIERELNSIGFELARDRREETVTVIKSLLIAYLSKVEAQSRADKKAGGNGDVISQPVSEFITSRLHRSYSSLSRSFSAKEGITIEKYLIRLRIERVKELLSYDELTLSEIAHQLGYSSVQHLSAQFRKVTGSSVTEYKTNNPGKRSKLDALS</sequence>
<dbReference type="Pfam" id="PF12833">
    <property type="entry name" value="HTH_18"/>
    <property type="match status" value="1"/>
</dbReference>
<dbReference type="Gene3D" id="3.30.70.100">
    <property type="match status" value="1"/>
</dbReference>
<evidence type="ECO:0000313" key="7">
    <source>
        <dbReference type="Proteomes" id="UP000673975"/>
    </source>
</evidence>
<reference evidence="6" key="1">
    <citation type="submission" date="2021-02" db="EMBL/GenBank/DDBJ databases">
        <title>Natronogracilivirga saccharolytica gen. nov. sp. nov. a new anaerobic, haloalkiliphilic carbohydrate-fermenting bacterium from soda lake and proposing of Cyclonatronumiaceae fam. nov. in the phylum Balneolaeota.</title>
        <authorList>
            <person name="Zhilina T.N."/>
            <person name="Sorokin D.Y."/>
            <person name="Zavarzina D.G."/>
            <person name="Toshchakov S.V."/>
            <person name="Kublanov I.V."/>
        </authorList>
    </citation>
    <scope>NUCLEOTIDE SEQUENCE</scope>
    <source>
        <strain evidence="6">Z-1702</strain>
    </source>
</reference>
<dbReference type="PANTHER" id="PTHR43280">
    <property type="entry name" value="ARAC-FAMILY TRANSCRIPTIONAL REGULATOR"/>
    <property type="match status" value="1"/>
</dbReference>
<dbReference type="PANTHER" id="PTHR43280:SF28">
    <property type="entry name" value="HTH-TYPE TRANSCRIPTIONAL ACTIVATOR RHAS"/>
    <property type="match status" value="1"/>
</dbReference>
<feature type="domain" description="HTH araC/xylS-type" evidence="5">
    <location>
        <begin position="134"/>
        <end position="213"/>
    </location>
</feature>